<dbReference type="Proteomes" id="UP000515908">
    <property type="component" value="Chromosome 13"/>
</dbReference>
<keyword evidence="2" id="KW-0472">Membrane</keyword>
<evidence type="ECO:0000313" key="4">
    <source>
        <dbReference type="Proteomes" id="UP000515908"/>
    </source>
</evidence>
<dbReference type="EMBL" id="LR877157">
    <property type="protein sequence ID" value="CAD2219128.1"/>
    <property type="molecule type" value="Genomic_DNA"/>
</dbReference>
<evidence type="ECO:0000256" key="2">
    <source>
        <dbReference type="SAM" id="Phobius"/>
    </source>
</evidence>
<feature type="region of interest" description="Disordered" evidence="1">
    <location>
        <begin position="51"/>
        <end position="72"/>
    </location>
</feature>
<reference evidence="3 4" key="1">
    <citation type="submission" date="2020-08" db="EMBL/GenBank/DDBJ databases">
        <authorList>
            <person name="Newling K."/>
            <person name="Davey J."/>
            <person name="Forrester S."/>
        </authorList>
    </citation>
    <scope>NUCLEOTIDE SEQUENCE [LARGE SCALE GENOMIC DNA]</scope>
    <source>
        <strain evidence="4">Crithidia deanei Carvalho (ATCC PRA-265)</strain>
    </source>
</reference>
<dbReference type="AlphaFoldDB" id="S9U3T5"/>
<dbReference type="OrthoDB" id="276446at2759"/>
<keyword evidence="2" id="KW-0812">Transmembrane</keyword>
<keyword evidence="2" id="KW-1133">Transmembrane helix</keyword>
<proteinExistence type="predicted"/>
<accession>S9U3T5</accession>
<evidence type="ECO:0000256" key="1">
    <source>
        <dbReference type="SAM" id="MobiDB-lite"/>
    </source>
</evidence>
<feature type="transmembrane region" description="Helical" evidence="2">
    <location>
        <begin position="170"/>
        <end position="188"/>
    </location>
</feature>
<protein>
    <submittedName>
        <fullName evidence="3">Uncharacterized protein</fullName>
    </submittedName>
</protein>
<evidence type="ECO:0000313" key="3">
    <source>
        <dbReference type="EMBL" id="CAD2219128.1"/>
    </source>
</evidence>
<dbReference type="VEuPathDB" id="TriTrypDB:ADEAN_000662100"/>
<keyword evidence="4" id="KW-1185">Reference proteome</keyword>
<organism evidence="3 4">
    <name type="scientific">Angomonas deanei</name>
    <dbReference type="NCBI Taxonomy" id="59799"/>
    <lineage>
        <taxon>Eukaryota</taxon>
        <taxon>Discoba</taxon>
        <taxon>Euglenozoa</taxon>
        <taxon>Kinetoplastea</taxon>
        <taxon>Metakinetoplastina</taxon>
        <taxon>Trypanosomatida</taxon>
        <taxon>Trypanosomatidae</taxon>
        <taxon>Strigomonadinae</taxon>
        <taxon>Angomonas</taxon>
    </lineage>
</organism>
<gene>
    <name evidence="3" type="ORF">ADEAN_000662100</name>
</gene>
<name>S9U3T5_9TRYP</name>
<sequence length="190" mass="21363">MRPYRTPIRRLSGLRSFTRGIPYSPVGTIQDFSSSPRHTRLAELQRDLDTQAGRAPTGLFNGPTISTREGMKPLIPPERLYSFRASEGTRPKASDFAMPKESQSFQQDMRVDPAYDDVPEHVRAAKQSMLMMQSDSYGESIRGVVPPPPPIGEVPDPRPYTQPKVQLDDVWWILMGAIFALFAILVKFGK</sequence>